<dbReference type="AlphaFoldDB" id="A0A1U9KE21"/>
<sequence length="128" mass="14195">MTEAEENGEDATVAAQETGPVVRLLDLSGGAEDNIIEEIKGFLDAEHANAFARAYVRDSIEICRVPGAAARDTLEAWFSFGENAEVLGTDDPWVSSGELNDFMDRPATEEERDWRLLDPRRYDTDDGE</sequence>
<dbReference type="EMBL" id="CP014692">
    <property type="protein sequence ID" value="AQS84055.1"/>
    <property type="molecule type" value="Genomic_DNA"/>
</dbReference>
<name>A0A1U9KE21_ACEAC</name>
<gene>
    <name evidence="1" type="ORF">A0U92_03940</name>
</gene>
<organism evidence="1 2">
    <name type="scientific">Acetobacter aceti</name>
    <dbReference type="NCBI Taxonomy" id="435"/>
    <lineage>
        <taxon>Bacteria</taxon>
        <taxon>Pseudomonadati</taxon>
        <taxon>Pseudomonadota</taxon>
        <taxon>Alphaproteobacteria</taxon>
        <taxon>Acetobacterales</taxon>
        <taxon>Acetobacteraceae</taxon>
        <taxon>Acetobacter</taxon>
        <taxon>Acetobacter subgen. Acetobacter</taxon>
    </lineage>
</organism>
<dbReference type="RefSeq" id="WP_077812092.1">
    <property type="nucleotide sequence ID" value="NZ_CP014692.1"/>
</dbReference>
<dbReference type="KEGG" id="aace:A0U92_03940"/>
<evidence type="ECO:0000313" key="1">
    <source>
        <dbReference type="EMBL" id="AQS84055.1"/>
    </source>
</evidence>
<keyword evidence="2" id="KW-1185">Reference proteome</keyword>
<dbReference type="Proteomes" id="UP000188937">
    <property type="component" value="Chromosome"/>
</dbReference>
<evidence type="ECO:0000313" key="2">
    <source>
        <dbReference type="Proteomes" id="UP000188937"/>
    </source>
</evidence>
<proteinExistence type="predicted"/>
<dbReference type="STRING" id="435.A0U92_03940"/>
<protein>
    <submittedName>
        <fullName evidence="1">Uncharacterized protein</fullName>
    </submittedName>
</protein>
<dbReference type="OrthoDB" id="8060768at2"/>
<reference evidence="1 2" key="1">
    <citation type="submission" date="2016-03" db="EMBL/GenBank/DDBJ databases">
        <title>Acetic acid bacteria sequencing.</title>
        <authorList>
            <person name="Brandt J."/>
            <person name="Jakob F."/>
            <person name="Vogel R.F."/>
        </authorList>
    </citation>
    <scope>NUCLEOTIDE SEQUENCE [LARGE SCALE GENOMIC DNA]</scope>
    <source>
        <strain evidence="1 2">TMW2.1153</strain>
    </source>
</reference>
<accession>A0A1U9KE21</accession>